<name>G0U9Z9_TRYVY</name>
<evidence type="ECO:0000256" key="1">
    <source>
        <dbReference type="SAM" id="MobiDB-lite"/>
    </source>
</evidence>
<dbReference type="VEuPathDB" id="TriTrypDB:TvY486_1101150"/>
<gene>
    <name evidence="2" type="ORF">TVY486_1101150</name>
</gene>
<feature type="compositionally biased region" description="Basic and acidic residues" evidence="1">
    <location>
        <begin position="216"/>
        <end position="235"/>
    </location>
</feature>
<organism evidence="2">
    <name type="scientific">Trypanosoma vivax (strain Y486)</name>
    <dbReference type="NCBI Taxonomy" id="1055687"/>
    <lineage>
        <taxon>Eukaryota</taxon>
        <taxon>Discoba</taxon>
        <taxon>Euglenozoa</taxon>
        <taxon>Kinetoplastea</taxon>
        <taxon>Metakinetoplastina</taxon>
        <taxon>Trypanosomatida</taxon>
        <taxon>Trypanosomatidae</taxon>
        <taxon>Trypanosoma</taxon>
        <taxon>Duttonella</taxon>
    </lineage>
</organism>
<sequence length="438" mass="51647">MAKGGSMHAVGHDQVAVADGPLEQREYDAIIAQLKNIMLLASEEPPPGEDAASIASRLNVLQQALEAVEQRTKEKQMAAEVVRAAIFTKRQERHAQMAMQRIEDIKKKIEDKHKLAQQLQLERQYMFNQRSETLSSKMGLIREHAQNTMNEMLAKSEAERQRRERAVERVHEERAKAAQKHEERSQQRMKQNHESLVRQKKLIEARRRQQMMTLKDREAEMSRRQMEEDTKKAEQARMQAYRVASNRSNSSVSRARRRLVDASEHEHKSLISELREKEEQHRARYEEEQSMRQYELQKRAYKRKERQERQRRNYEEQLERRIKRGDEIIAKAHDKRLRGEKAEQLRQARENDAGTAFARAVEEHRARAEMIQQRRREHILKTNYLRWNERAANVMQHVRDVLNSDCLGLPSGRQVGFLPSISMFNVADAKKCDTTRHN</sequence>
<dbReference type="AlphaFoldDB" id="G0U9Z9"/>
<protein>
    <submittedName>
        <fullName evidence="2">Uncharacterized protein</fullName>
    </submittedName>
</protein>
<feature type="compositionally biased region" description="Low complexity" evidence="1">
    <location>
        <begin position="242"/>
        <end position="253"/>
    </location>
</feature>
<reference evidence="2" key="1">
    <citation type="journal article" date="2012" name="Proc. Natl. Acad. Sci. U.S.A.">
        <title>Antigenic diversity is generated by distinct evolutionary mechanisms in African trypanosome species.</title>
        <authorList>
            <person name="Jackson A.P."/>
            <person name="Berry A."/>
            <person name="Aslett M."/>
            <person name="Allison H.C."/>
            <person name="Burton P."/>
            <person name="Vavrova-Anderson J."/>
            <person name="Brown R."/>
            <person name="Browne H."/>
            <person name="Corton N."/>
            <person name="Hauser H."/>
            <person name="Gamble J."/>
            <person name="Gilderthorp R."/>
            <person name="Marcello L."/>
            <person name="McQuillan J."/>
            <person name="Otto T.D."/>
            <person name="Quail M.A."/>
            <person name="Sanders M.J."/>
            <person name="van Tonder A."/>
            <person name="Ginger M.L."/>
            <person name="Field M.C."/>
            <person name="Barry J.D."/>
            <person name="Hertz-Fowler C."/>
            <person name="Berriman M."/>
        </authorList>
    </citation>
    <scope>NUCLEOTIDE SEQUENCE</scope>
    <source>
        <strain evidence="2">Y486</strain>
    </source>
</reference>
<proteinExistence type="predicted"/>
<dbReference type="EMBL" id="HE573027">
    <property type="protein sequence ID" value="CCC52630.1"/>
    <property type="molecule type" value="Genomic_DNA"/>
</dbReference>
<feature type="region of interest" description="Disordered" evidence="1">
    <location>
        <begin position="157"/>
        <end position="196"/>
    </location>
</feature>
<evidence type="ECO:0000313" key="2">
    <source>
        <dbReference type="EMBL" id="CCC52630.1"/>
    </source>
</evidence>
<accession>G0U9Z9</accession>
<feature type="region of interest" description="Disordered" evidence="1">
    <location>
        <begin position="216"/>
        <end position="264"/>
    </location>
</feature>